<dbReference type="EMBL" id="QWET01000002">
    <property type="protein sequence ID" value="RIH66595.1"/>
    <property type="molecule type" value="Genomic_DNA"/>
</dbReference>
<proteinExistence type="predicted"/>
<evidence type="ECO:0008006" key="3">
    <source>
        <dbReference type="Google" id="ProtNLM"/>
    </source>
</evidence>
<comment type="caution">
    <text evidence="1">The sequence shown here is derived from an EMBL/GenBank/DDBJ whole genome shotgun (WGS) entry which is preliminary data.</text>
</comment>
<gene>
    <name evidence="1" type="ORF">D1164_03045</name>
</gene>
<evidence type="ECO:0000313" key="1">
    <source>
        <dbReference type="EMBL" id="RIH66595.1"/>
    </source>
</evidence>
<sequence length="249" mass="28850">MLRKSLKFVGYLLLIAFIVVTLSFSSKESRNVTCRNIQVEFRKNELIKISESEITRLVRAADDQLIGRELRQINADFIEKEVEKHQAILKAEVYKVIAKDSTSYKGILGVRIRHREPAVRIMSSAGNYYLDKEGEQIPVSSSYTANVLVATGYFSEQFAKEKLLPFILFIEDNPFWKAQVEQVHVERDGNLLLTPLVGDHLIELGTLDNYPEKLRNMKAFYEQVMVRNNWDKYQTISVKYKNQVIAKKR</sequence>
<evidence type="ECO:0000313" key="2">
    <source>
        <dbReference type="Proteomes" id="UP000266441"/>
    </source>
</evidence>
<protein>
    <recommendedName>
        <fullName evidence="3">Cell division protein FtsQ</fullName>
    </recommendedName>
</protein>
<keyword evidence="2" id="KW-1185">Reference proteome</keyword>
<accession>A0A399D3T2</accession>
<name>A0A399D3T2_9BACT</name>
<dbReference type="AlphaFoldDB" id="A0A399D3T2"/>
<dbReference type="OrthoDB" id="1466667at2"/>
<dbReference type="RefSeq" id="WP_119348469.1">
    <property type="nucleotide sequence ID" value="NZ_QWET01000002.1"/>
</dbReference>
<organism evidence="1 2">
    <name type="scientific">Mariniphaga sediminis</name>
    <dbReference type="NCBI Taxonomy" id="1628158"/>
    <lineage>
        <taxon>Bacteria</taxon>
        <taxon>Pseudomonadati</taxon>
        <taxon>Bacteroidota</taxon>
        <taxon>Bacteroidia</taxon>
        <taxon>Marinilabiliales</taxon>
        <taxon>Prolixibacteraceae</taxon>
        <taxon>Mariniphaga</taxon>
    </lineage>
</organism>
<dbReference type="Proteomes" id="UP000266441">
    <property type="component" value="Unassembled WGS sequence"/>
</dbReference>
<reference evidence="1 2" key="1">
    <citation type="journal article" date="2015" name="Int. J. Syst. Evol. Microbiol.">
        <title>Mariniphaga sediminis sp. nov., isolated from coastal sediment.</title>
        <authorList>
            <person name="Wang F.Q."/>
            <person name="Shen Q.Y."/>
            <person name="Chen G.J."/>
            <person name="Du Z.J."/>
        </authorList>
    </citation>
    <scope>NUCLEOTIDE SEQUENCE [LARGE SCALE GENOMIC DNA]</scope>
    <source>
        <strain evidence="1 2">SY21</strain>
    </source>
</reference>